<keyword evidence="3" id="KW-0547">Nucleotide-binding</keyword>
<proteinExistence type="predicted"/>
<dbReference type="PANTHER" id="PTHR43566:SF2">
    <property type="entry name" value="DUF4143 DOMAIN-CONTAINING PROTEIN"/>
    <property type="match status" value="1"/>
</dbReference>
<evidence type="ECO:0000313" key="3">
    <source>
        <dbReference type="EMBL" id="MBC5766505.1"/>
    </source>
</evidence>
<comment type="caution">
    <text evidence="3">The sequence shown here is derived from an EMBL/GenBank/DDBJ whole genome shotgun (WGS) entry which is preliminary data.</text>
</comment>
<sequence>MSSPAPEAGFYPRLAAESLRTALADTPVVLLHGPRQSGKTSLAQSIAEPLGYGYLTFDDDNLADAARADPVGFVADLPAKMVLDEVQRVPDLFTSLKVAADKDRAPGRFLLTGSSNILLLPTLADSLAGRLEAVRLHPLAQCEVERTGAGFLGELLSGRFESGAPHARLGSELAVRVAGGGYPAALARPPGRRRDWYRAYVQALLQRDVRDLARVAALDVLPRLMELGAARTAQLANISDLAGPFQVSRPTIRDYVLLLERLFLVELLPPWNLRRMDRLVKTPKLHLCDTGLACALLRVSEADLAADRELLGHMLETFVLQELRRQASAGLGELAFHHFRNRDGHEVDIVIEHGARAVVGVEVKAGGTVREADFKGLSKLREIAGPSFRRGVVLYDGERVLRFGEDMFAVPLSAMWDGA</sequence>
<dbReference type="EMBL" id="JACORU010000007">
    <property type="protein sequence ID" value="MBC5766505.1"/>
    <property type="molecule type" value="Genomic_DNA"/>
</dbReference>
<gene>
    <name evidence="3" type="ORF">H8R02_18695</name>
</gene>
<evidence type="ECO:0000259" key="1">
    <source>
        <dbReference type="Pfam" id="PF13173"/>
    </source>
</evidence>
<dbReference type="PANTHER" id="PTHR43566">
    <property type="entry name" value="CONSERVED PROTEIN"/>
    <property type="match status" value="1"/>
</dbReference>
<keyword evidence="3" id="KW-0067">ATP-binding</keyword>
<dbReference type="InterPro" id="IPR025420">
    <property type="entry name" value="DUF4143"/>
</dbReference>
<dbReference type="Pfam" id="PF13173">
    <property type="entry name" value="AAA_14"/>
    <property type="match status" value="1"/>
</dbReference>
<organism evidence="3 4">
    <name type="scientific">Ramlibacter albus</name>
    <dbReference type="NCBI Taxonomy" id="2079448"/>
    <lineage>
        <taxon>Bacteria</taxon>
        <taxon>Pseudomonadati</taxon>
        <taxon>Pseudomonadota</taxon>
        <taxon>Betaproteobacteria</taxon>
        <taxon>Burkholderiales</taxon>
        <taxon>Comamonadaceae</taxon>
        <taxon>Ramlibacter</taxon>
    </lineage>
</organism>
<dbReference type="GO" id="GO:0005524">
    <property type="term" value="F:ATP binding"/>
    <property type="evidence" value="ECO:0007669"/>
    <property type="project" value="UniProtKB-KW"/>
</dbReference>
<dbReference type="Gene3D" id="3.40.50.300">
    <property type="entry name" value="P-loop containing nucleotide triphosphate hydrolases"/>
    <property type="match status" value="1"/>
</dbReference>
<dbReference type="InterPro" id="IPR027417">
    <property type="entry name" value="P-loop_NTPase"/>
</dbReference>
<evidence type="ECO:0000313" key="4">
    <source>
        <dbReference type="Proteomes" id="UP000596827"/>
    </source>
</evidence>
<evidence type="ECO:0000259" key="2">
    <source>
        <dbReference type="Pfam" id="PF13635"/>
    </source>
</evidence>
<reference evidence="3" key="1">
    <citation type="submission" date="2020-08" db="EMBL/GenBank/DDBJ databases">
        <title>Ramlibacter sp. GTP1 16S ribosomal RNA gene genome sequencing and assembly.</title>
        <authorList>
            <person name="Kang M."/>
        </authorList>
    </citation>
    <scope>NUCLEOTIDE SEQUENCE</scope>
    <source>
        <strain evidence="3">GTP1</strain>
    </source>
</reference>
<dbReference type="RefSeq" id="WP_187082997.1">
    <property type="nucleotide sequence ID" value="NZ_JACORU010000007.1"/>
</dbReference>
<name>A0A923S3J4_9BURK</name>
<dbReference type="Pfam" id="PF13635">
    <property type="entry name" value="DUF4143"/>
    <property type="match status" value="1"/>
</dbReference>
<dbReference type="Proteomes" id="UP000596827">
    <property type="component" value="Unassembled WGS sequence"/>
</dbReference>
<feature type="domain" description="DUF4143" evidence="2">
    <location>
        <begin position="206"/>
        <end position="366"/>
    </location>
</feature>
<dbReference type="InterPro" id="IPR041682">
    <property type="entry name" value="AAA_14"/>
</dbReference>
<keyword evidence="4" id="KW-1185">Reference proteome</keyword>
<protein>
    <submittedName>
        <fullName evidence="3">ATP-binding protein</fullName>
    </submittedName>
</protein>
<feature type="domain" description="AAA" evidence="1">
    <location>
        <begin position="26"/>
        <end position="144"/>
    </location>
</feature>
<accession>A0A923S3J4</accession>
<dbReference type="SUPFAM" id="SSF52540">
    <property type="entry name" value="P-loop containing nucleoside triphosphate hydrolases"/>
    <property type="match status" value="1"/>
</dbReference>
<dbReference type="AlphaFoldDB" id="A0A923S3J4"/>